<name>A0A810L810_9ACTN</name>
<organism evidence="2 3">
    <name type="scientific">Actinocatenispora sera</name>
    <dbReference type="NCBI Taxonomy" id="390989"/>
    <lineage>
        <taxon>Bacteria</taxon>
        <taxon>Bacillati</taxon>
        <taxon>Actinomycetota</taxon>
        <taxon>Actinomycetes</taxon>
        <taxon>Micromonosporales</taxon>
        <taxon>Micromonosporaceae</taxon>
        <taxon>Actinocatenispora</taxon>
    </lineage>
</organism>
<accession>A0A810L810</accession>
<dbReference type="EMBL" id="AP023354">
    <property type="protein sequence ID" value="BCJ31443.1"/>
    <property type="molecule type" value="Genomic_DNA"/>
</dbReference>
<dbReference type="KEGG" id="aser:Asera_55510"/>
<evidence type="ECO:0000313" key="3">
    <source>
        <dbReference type="Proteomes" id="UP000680750"/>
    </source>
</evidence>
<dbReference type="AlphaFoldDB" id="A0A810L810"/>
<gene>
    <name evidence="2" type="ORF">Asera_55510</name>
</gene>
<proteinExistence type="predicted"/>
<evidence type="ECO:0000256" key="1">
    <source>
        <dbReference type="SAM" id="MobiDB-lite"/>
    </source>
</evidence>
<reference evidence="2" key="1">
    <citation type="submission" date="2020-08" db="EMBL/GenBank/DDBJ databases">
        <title>Whole genome shotgun sequence of Actinocatenispora sera NBRC 101916.</title>
        <authorList>
            <person name="Komaki H."/>
            <person name="Tamura T."/>
        </authorList>
    </citation>
    <scope>NUCLEOTIDE SEQUENCE</scope>
    <source>
        <strain evidence="2">NBRC 101916</strain>
    </source>
</reference>
<feature type="region of interest" description="Disordered" evidence="1">
    <location>
        <begin position="29"/>
        <end position="64"/>
    </location>
</feature>
<sequence>MFRVARPGVFRVARPGLFDHAGYDRLASGEFYRGRRRRPTGRGPGQTGVGWKSRRESPPASTTP</sequence>
<protein>
    <submittedName>
        <fullName evidence="2">Uncharacterized protein</fullName>
    </submittedName>
</protein>
<keyword evidence="3" id="KW-1185">Reference proteome</keyword>
<evidence type="ECO:0000313" key="2">
    <source>
        <dbReference type="EMBL" id="BCJ31443.1"/>
    </source>
</evidence>
<dbReference type="Proteomes" id="UP000680750">
    <property type="component" value="Chromosome"/>
</dbReference>